<dbReference type="InterPro" id="IPR052384">
    <property type="entry name" value="TMTC_O-mannosyltransferase"/>
</dbReference>
<evidence type="ECO:0000313" key="6">
    <source>
        <dbReference type="Proteomes" id="UP000000305"/>
    </source>
</evidence>
<keyword evidence="3" id="KW-0472">Membrane</keyword>
<evidence type="ECO:0000259" key="4">
    <source>
        <dbReference type="Pfam" id="PF08409"/>
    </source>
</evidence>
<evidence type="ECO:0000313" key="5">
    <source>
        <dbReference type="EMBL" id="EFX67033.1"/>
    </source>
</evidence>
<evidence type="ECO:0000256" key="1">
    <source>
        <dbReference type="ARBA" id="ARBA00022737"/>
    </source>
</evidence>
<proteinExistence type="predicted"/>
<dbReference type="Pfam" id="PF08409">
    <property type="entry name" value="TMTC_DUF1736"/>
    <property type="match status" value="1"/>
</dbReference>
<protein>
    <recommendedName>
        <fullName evidence="4">DUF1736 domain-containing protein</fullName>
    </recommendedName>
</protein>
<evidence type="ECO:0000256" key="2">
    <source>
        <dbReference type="ARBA" id="ARBA00022803"/>
    </source>
</evidence>
<accession>E9HMJ6</accession>
<keyword evidence="2" id="KW-0802">TPR repeat</keyword>
<dbReference type="STRING" id="6669.E9HMJ6"/>
<dbReference type="PANTHER" id="PTHR44216">
    <property type="entry name" value="PROTEIN O-MANNOSYL-TRANSFERASE TMTC2"/>
    <property type="match status" value="1"/>
</dbReference>
<dbReference type="EMBL" id="GL732687">
    <property type="protein sequence ID" value="EFX67033.1"/>
    <property type="molecule type" value="Genomic_DNA"/>
</dbReference>
<evidence type="ECO:0000256" key="3">
    <source>
        <dbReference type="ARBA" id="ARBA00023136"/>
    </source>
</evidence>
<gene>
    <name evidence="5" type="ORF">DAPPUDRAFT_262194</name>
</gene>
<dbReference type="KEGG" id="dpx:DAPPUDRAFT_262194"/>
<dbReference type="InterPro" id="IPR013618">
    <property type="entry name" value="TMTC_DUF1736"/>
</dbReference>
<dbReference type="OrthoDB" id="6380115at2759"/>
<dbReference type="InParanoid" id="E9HMJ6"/>
<feature type="domain" description="DUF1736" evidence="4">
    <location>
        <begin position="13"/>
        <end position="82"/>
    </location>
</feature>
<organism evidence="5 6">
    <name type="scientific">Daphnia pulex</name>
    <name type="common">Water flea</name>
    <dbReference type="NCBI Taxonomy" id="6669"/>
    <lineage>
        <taxon>Eukaryota</taxon>
        <taxon>Metazoa</taxon>
        <taxon>Ecdysozoa</taxon>
        <taxon>Arthropoda</taxon>
        <taxon>Crustacea</taxon>
        <taxon>Branchiopoda</taxon>
        <taxon>Diplostraca</taxon>
        <taxon>Cladocera</taxon>
        <taxon>Anomopoda</taxon>
        <taxon>Daphniidae</taxon>
        <taxon>Daphnia</taxon>
    </lineage>
</organism>
<dbReference type="Proteomes" id="UP000000305">
    <property type="component" value="Unassembled WGS sequence"/>
</dbReference>
<reference evidence="5 6" key="1">
    <citation type="journal article" date="2011" name="Science">
        <title>The ecoresponsive genome of Daphnia pulex.</title>
        <authorList>
            <person name="Colbourne J.K."/>
            <person name="Pfrender M.E."/>
            <person name="Gilbert D."/>
            <person name="Thomas W.K."/>
            <person name="Tucker A."/>
            <person name="Oakley T.H."/>
            <person name="Tokishita S."/>
            <person name="Aerts A."/>
            <person name="Arnold G.J."/>
            <person name="Basu M.K."/>
            <person name="Bauer D.J."/>
            <person name="Caceres C.E."/>
            <person name="Carmel L."/>
            <person name="Casola C."/>
            <person name="Choi J.H."/>
            <person name="Detter J.C."/>
            <person name="Dong Q."/>
            <person name="Dusheyko S."/>
            <person name="Eads B.D."/>
            <person name="Frohlich T."/>
            <person name="Geiler-Samerotte K.A."/>
            <person name="Gerlach D."/>
            <person name="Hatcher P."/>
            <person name="Jogdeo S."/>
            <person name="Krijgsveld J."/>
            <person name="Kriventseva E.V."/>
            <person name="Kultz D."/>
            <person name="Laforsch C."/>
            <person name="Lindquist E."/>
            <person name="Lopez J."/>
            <person name="Manak J.R."/>
            <person name="Muller J."/>
            <person name="Pangilinan J."/>
            <person name="Patwardhan R.P."/>
            <person name="Pitluck S."/>
            <person name="Pritham E.J."/>
            <person name="Rechtsteiner A."/>
            <person name="Rho M."/>
            <person name="Rogozin I.B."/>
            <person name="Sakarya O."/>
            <person name="Salamov A."/>
            <person name="Schaack S."/>
            <person name="Shapiro H."/>
            <person name="Shiga Y."/>
            <person name="Skalitzky C."/>
            <person name="Smith Z."/>
            <person name="Souvorov A."/>
            <person name="Sung W."/>
            <person name="Tang Z."/>
            <person name="Tsuchiya D."/>
            <person name="Tu H."/>
            <person name="Vos H."/>
            <person name="Wang M."/>
            <person name="Wolf Y.I."/>
            <person name="Yamagata H."/>
            <person name="Yamada T."/>
            <person name="Ye Y."/>
            <person name="Shaw J.R."/>
            <person name="Andrews J."/>
            <person name="Crease T.J."/>
            <person name="Tang H."/>
            <person name="Lucas S.M."/>
            <person name="Robertson H.M."/>
            <person name="Bork P."/>
            <person name="Koonin E.V."/>
            <person name="Zdobnov E.M."/>
            <person name="Grigoriev I.V."/>
            <person name="Lynch M."/>
            <person name="Boore J.L."/>
        </authorList>
    </citation>
    <scope>NUCLEOTIDE SEQUENCE [LARGE SCALE GENOMIC DNA]</scope>
</reference>
<sequence>MYMLGGTTASLSWFAAAENPVSRDASLLTRTLTFLHLPVAFNFGLLLWPACLSFDWSMDAVPLISRLSDPRNFATFLFYAGLTVLHCPCSSFHSFRPLISSFTSASSWLNESCICLSLSSACSWQLTWKR</sequence>
<dbReference type="eggNOG" id="KOG1124">
    <property type="taxonomic scope" value="Eukaryota"/>
</dbReference>
<dbReference type="PANTHER" id="PTHR44216:SF3">
    <property type="entry name" value="PROTEIN O-MANNOSYL-TRANSFERASE TMTC2"/>
    <property type="match status" value="1"/>
</dbReference>
<keyword evidence="6" id="KW-1185">Reference proteome</keyword>
<keyword evidence="1" id="KW-0677">Repeat</keyword>
<dbReference type="HOGENOM" id="CLU_1940195_0_0_1"/>
<name>E9HMJ6_DAPPU</name>
<dbReference type="AlphaFoldDB" id="E9HMJ6"/>
<dbReference type="PhylomeDB" id="E9HMJ6"/>